<keyword evidence="6" id="KW-0597">Phosphoprotein</keyword>
<evidence type="ECO:0000256" key="9">
    <source>
        <dbReference type="ARBA" id="ARBA00022777"/>
    </source>
</evidence>
<evidence type="ECO:0000256" key="1">
    <source>
        <dbReference type="ARBA" id="ARBA00000085"/>
    </source>
</evidence>
<comment type="subcellular location">
    <subcellularLocation>
        <location evidence="2">Cell membrane</location>
    </subcellularLocation>
    <subcellularLocation>
        <location evidence="3">Membrane raft</location>
        <topology evidence="3">Multi-pass membrane protein</topology>
    </subcellularLocation>
</comment>
<dbReference type="PROSITE" id="PS50113">
    <property type="entry name" value="PAC"/>
    <property type="match status" value="1"/>
</dbReference>
<evidence type="ECO:0000313" key="19">
    <source>
        <dbReference type="Proteomes" id="UP001165292"/>
    </source>
</evidence>
<gene>
    <name evidence="18" type="ORF">NJF43_01965</name>
</gene>
<dbReference type="PANTHER" id="PTHR43047:SF72">
    <property type="entry name" value="OSMOSENSING HISTIDINE PROTEIN KINASE SLN1"/>
    <property type="match status" value="1"/>
</dbReference>
<dbReference type="Gene3D" id="1.10.287.130">
    <property type="match status" value="1"/>
</dbReference>
<evidence type="ECO:0000256" key="11">
    <source>
        <dbReference type="ARBA" id="ARBA00023012"/>
    </source>
</evidence>
<dbReference type="Pfam" id="PF00989">
    <property type="entry name" value="PAS"/>
    <property type="match status" value="1"/>
</dbReference>
<reference evidence="18" key="1">
    <citation type="submission" date="2022-06" db="EMBL/GenBank/DDBJ databases">
        <title>Detection of beta-lactamases in bacteria of animal origin.</title>
        <authorList>
            <person name="Mlynarcik P."/>
            <person name="Zdarska V."/>
            <person name="Chudobova H."/>
            <person name="Prochazkova P."/>
            <person name="Hricova K."/>
            <person name="Mezerova K."/>
            <person name="Bardon J."/>
            <person name="Dolejska M."/>
            <person name="Sukkar I."/>
            <person name="Kolar M."/>
        </authorList>
    </citation>
    <scope>NUCLEOTIDE SEQUENCE</scope>
    <source>
        <strain evidence="18">S 300-3</strain>
    </source>
</reference>
<dbReference type="InterPro" id="IPR013655">
    <property type="entry name" value="PAS_fold_3"/>
</dbReference>
<dbReference type="InterPro" id="IPR036097">
    <property type="entry name" value="HisK_dim/P_sf"/>
</dbReference>
<evidence type="ECO:0000259" key="15">
    <source>
        <dbReference type="PROSITE" id="PS50109"/>
    </source>
</evidence>
<accession>A0AA41WDH9</accession>
<dbReference type="FunFam" id="3.30.565.10:FF:000023">
    <property type="entry name" value="PAS domain-containing sensor histidine kinase"/>
    <property type="match status" value="1"/>
</dbReference>
<dbReference type="SUPFAM" id="SSF55785">
    <property type="entry name" value="PYP-like sensor domain (PAS domain)"/>
    <property type="match status" value="3"/>
</dbReference>
<dbReference type="CDD" id="cd00130">
    <property type="entry name" value="PAS"/>
    <property type="match status" value="3"/>
</dbReference>
<feature type="domain" description="Histidine kinase" evidence="15">
    <location>
        <begin position="764"/>
        <end position="982"/>
    </location>
</feature>
<feature type="domain" description="PAS" evidence="16">
    <location>
        <begin position="508"/>
        <end position="584"/>
    </location>
</feature>
<keyword evidence="9" id="KW-0418">Kinase</keyword>
<dbReference type="InterPro" id="IPR000014">
    <property type="entry name" value="PAS"/>
</dbReference>
<dbReference type="InterPro" id="IPR003661">
    <property type="entry name" value="HisK_dim/P_dom"/>
</dbReference>
<organism evidence="18 19">
    <name type="scientific">Stutzerimonas nitrititolerans</name>
    <dbReference type="NCBI Taxonomy" id="2482751"/>
    <lineage>
        <taxon>Bacteria</taxon>
        <taxon>Pseudomonadati</taxon>
        <taxon>Pseudomonadota</taxon>
        <taxon>Gammaproteobacteria</taxon>
        <taxon>Pseudomonadales</taxon>
        <taxon>Pseudomonadaceae</taxon>
        <taxon>Stutzerimonas</taxon>
    </lineage>
</organism>
<keyword evidence="11" id="KW-0902">Two-component regulatory system</keyword>
<dbReference type="EMBL" id="JAMYBS010000002">
    <property type="protein sequence ID" value="MCO7543516.1"/>
    <property type="molecule type" value="Genomic_DNA"/>
</dbReference>
<evidence type="ECO:0000313" key="18">
    <source>
        <dbReference type="EMBL" id="MCO7543516.1"/>
    </source>
</evidence>
<dbReference type="Pfam" id="PF02518">
    <property type="entry name" value="HATPase_c"/>
    <property type="match status" value="1"/>
</dbReference>
<evidence type="ECO:0000256" key="4">
    <source>
        <dbReference type="ARBA" id="ARBA00012438"/>
    </source>
</evidence>
<dbReference type="InterPro" id="IPR004358">
    <property type="entry name" value="Sig_transdc_His_kin-like_C"/>
</dbReference>
<dbReference type="SMART" id="SM00388">
    <property type="entry name" value="HisKA"/>
    <property type="match status" value="1"/>
</dbReference>
<dbReference type="InterPro" id="IPR001610">
    <property type="entry name" value="PAC"/>
</dbReference>
<dbReference type="PRINTS" id="PR00344">
    <property type="entry name" value="BCTRLSENSOR"/>
</dbReference>
<dbReference type="Gene3D" id="3.30.565.10">
    <property type="entry name" value="Histidine kinase-like ATPase, C-terminal domain"/>
    <property type="match status" value="1"/>
</dbReference>
<feature type="domain" description="PAS" evidence="16">
    <location>
        <begin position="633"/>
        <end position="704"/>
    </location>
</feature>
<comment type="function">
    <text evidence="13">Putative oxygen sensor; modulates the activity of FixJ, a transcriptional activator of nitrogen fixation fixK gene. FixL probably acts as a kinase that phosphorylates FixJ.</text>
</comment>
<dbReference type="InterPro" id="IPR035965">
    <property type="entry name" value="PAS-like_dom_sf"/>
</dbReference>
<keyword evidence="7" id="KW-0808">Transferase</keyword>
<dbReference type="CDD" id="cd00082">
    <property type="entry name" value="HisKA"/>
    <property type="match status" value="1"/>
</dbReference>
<dbReference type="InterPro" id="IPR000700">
    <property type="entry name" value="PAS-assoc_C"/>
</dbReference>
<dbReference type="Pfam" id="PF08447">
    <property type="entry name" value="PAS_3"/>
    <property type="match status" value="2"/>
</dbReference>
<keyword evidence="8" id="KW-0547">Nucleotide-binding</keyword>
<dbReference type="GO" id="GO:0005524">
    <property type="term" value="F:ATP binding"/>
    <property type="evidence" value="ECO:0007669"/>
    <property type="project" value="UniProtKB-KW"/>
</dbReference>
<dbReference type="SMART" id="SM00387">
    <property type="entry name" value="HATPase_c"/>
    <property type="match status" value="1"/>
</dbReference>
<feature type="domain" description="PAC" evidence="17">
    <location>
        <begin position="710"/>
        <end position="760"/>
    </location>
</feature>
<keyword evidence="10" id="KW-0067">ATP-binding</keyword>
<evidence type="ECO:0000256" key="14">
    <source>
        <dbReference type="ARBA" id="ARBA00070616"/>
    </source>
</evidence>
<name>A0AA41WDH9_9GAMM</name>
<feature type="domain" description="PAS" evidence="16">
    <location>
        <begin position="405"/>
        <end position="453"/>
    </location>
</feature>
<comment type="catalytic activity">
    <reaction evidence="1">
        <text>ATP + protein L-histidine = ADP + protein N-phospho-L-histidine.</text>
        <dbReference type="EC" id="2.7.13.3"/>
    </reaction>
</comment>
<evidence type="ECO:0000256" key="12">
    <source>
        <dbReference type="ARBA" id="ARBA00023136"/>
    </source>
</evidence>
<evidence type="ECO:0000256" key="5">
    <source>
        <dbReference type="ARBA" id="ARBA00022475"/>
    </source>
</evidence>
<dbReference type="SMART" id="SM00091">
    <property type="entry name" value="PAS"/>
    <property type="match status" value="3"/>
</dbReference>
<dbReference type="GO" id="GO:0006355">
    <property type="term" value="P:regulation of DNA-templated transcription"/>
    <property type="evidence" value="ECO:0007669"/>
    <property type="project" value="InterPro"/>
</dbReference>
<dbReference type="SMART" id="SM00086">
    <property type="entry name" value="PAC"/>
    <property type="match status" value="3"/>
</dbReference>
<keyword evidence="12" id="KW-0472">Membrane</keyword>
<dbReference type="Gene3D" id="3.30.450.20">
    <property type="entry name" value="PAS domain"/>
    <property type="match status" value="4"/>
</dbReference>
<keyword evidence="5" id="KW-1003">Cell membrane</keyword>
<proteinExistence type="predicted"/>
<dbReference type="GO" id="GO:0045121">
    <property type="term" value="C:membrane raft"/>
    <property type="evidence" value="ECO:0007669"/>
    <property type="project" value="UniProtKB-SubCell"/>
</dbReference>
<comment type="caution">
    <text evidence="18">The sequence shown here is derived from an EMBL/GenBank/DDBJ whole genome shotgun (WGS) entry which is preliminary data.</text>
</comment>
<dbReference type="GO" id="GO:0000155">
    <property type="term" value="F:phosphorelay sensor kinase activity"/>
    <property type="evidence" value="ECO:0007669"/>
    <property type="project" value="InterPro"/>
</dbReference>
<dbReference type="SUPFAM" id="SSF55874">
    <property type="entry name" value="ATPase domain of HSP90 chaperone/DNA topoisomerase II/histidine kinase"/>
    <property type="match status" value="1"/>
</dbReference>
<dbReference type="NCBIfam" id="TIGR00229">
    <property type="entry name" value="sensory_box"/>
    <property type="match status" value="2"/>
</dbReference>
<dbReference type="InterPro" id="IPR036890">
    <property type="entry name" value="HATPase_C_sf"/>
</dbReference>
<evidence type="ECO:0000259" key="17">
    <source>
        <dbReference type="PROSITE" id="PS50113"/>
    </source>
</evidence>
<evidence type="ECO:0000259" key="16">
    <source>
        <dbReference type="PROSITE" id="PS50112"/>
    </source>
</evidence>
<evidence type="ECO:0000256" key="7">
    <source>
        <dbReference type="ARBA" id="ARBA00022679"/>
    </source>
</evidence>
<dbReference type="InterPro" id="IPR005467">
    <property type="entry name" value="His_kinase_dom"/>
</dbReference>
<evidence type="ECO:0000256" key="13">
    <source>
        <dbReference type="ARBA" id="ARBA00059827"/>
    </source>
</evidence>
<dbReference type="AlphaFoldDB" id="A0AA41WDH9"/>
<evidence type="ECO:0000256" key="6">
    <source>
        <dbReference type="ARBA" id="ARBA00022553"/>
    </source>
</evidence>
<dbReference type="SUPFAM" id="SSF47384">
    <property type="entry name" value="Homodimeric domain of signal transducing histidine kinase"/>
    <property type="match status" value="1"/>
</dbReference>
<dbReference type="EC" id="2.7.13.3" evidence="4"/>
<dbReference type="RefSeq" id="WP_253162170.1">
    <property type="nucleotide sequence ID" value="NZ_JAMYBS010000002.1"/>
</dbReference>
<dbReference type="GO" id="GO:0009927">
    <property type="term" value="F:histidine phosphotransfer kinase activity"/>
    <property type="evidence" value="ECO:0007669"/>
    <property type="project" value="TreeGrafter"/>
</dbReference>
<dbReference type="GO" id="GO:0005886">
    <property type="term" value="C:plasma membrane"/>
    <property type="evidence" value="ECO:0007669"/>
    <property type="project" value="UniProtKB-SubCell"/>
</dbReference>
<dbReference type="PROSITE" id="PS50112">
    <property type="entry name" value="PAS"/>
    <property type="match status" value="3"/>
</dbReference>
<dbReference type="PANTHER" id="PTHR43047">
    <property type="entry name" value="TWO-COMPONENT HISTIDINE PROTEIN KINASE"/>
    <property type="match status" value="1"/>
</dbReference>
<sequence>MNSRTIARLPRWSFVLGSLLLTLLFVGLALNDYQARDRVWQQEIESQGRLQAQVVQRAQYGVERSAKLLASTLATDARVLELMRAADRALRAGASLDDSALSALREQLAIVLSPAWEVLQREHGRQLQIYWGGAGIALLRMHDPEAYGDAVADLRPLLHATLHHGQPGLGLDVGTHGLGNRAIEPLRASDDPNSPIIGALEVGFDMLPKLSLLTEQLAAGLALIVNRARLEPMLKQSPTGIHLPRLSDWLLDSHTGPQILHWAELGELPGIEAGMALRLLEADGRTFLLNQIPLLDIRAEQDPARAPLAAALVWRDISSLLEGHIQAERRLLLKWALAWLVAEALLLTLAIVLYRRIVNQRQHRLSHQRQVRQRKRLLKRAQKIAQLLPGMVYQLRRFRDCRYQFLYVSEGVQQLYGLSPEQLIDDAGVAFAAVHPDDLPRLDAAIERSSNNLGEGAIRYRIIHPHKGLLWVEGRANAERLADGSTLWHGFITDVSELMQATHALQESESRFRDMVSNLPGVVYRYRNDSQRGMSYLSDGIQRLTGYPASDFTGTRARPYASLIHPEDRAAFHRVREGKALFEGTYRLVKADGSIVWVREKGHRMSDPQQPWTDGFIWDVTQRVLAEQQAHERECYLRLLFANVIDAIIIIDQRGIIETFNHAAEHIFGYRSEEIIGRNLSILMPEPHRSAHDGYLHDYAVRRESRALEQNRELTAVRRNGEHFTIELRVSQVSHHGEIRFIGLVRDITERKRAEQMKREFVSIVSHELRTPLTSIAGSLGLVTGGAVGEVPASMRQMLTIAHQNSLRLGRLIDDLLDMDKLIAGKMPMDMRTQPLAPLLEDALRSNQGYAEQYGVRFEQGALPALSVAVDENRLQQVLANLLSNAAKFSPAGEVVTLAAERRGEQVRVSVTDRGPGIPEAFRKRIFEKFSQADSSDTRQKGGTGLGLAISKELIERMHGRVGFDTEPGQGCCFWFELPMADAR</sequence>
<evidence type="ECO:0000256" key="10">
    <source>
        <dbReference type="ARBA" id="ARBA00022840"/>
    </source>
</evidence>
<protein>
    <recommendedName>
        <fullName evidence="14">Sensor protein FixL</fullName>
        <ecNumber evidence="4">2.7.13.3</ecNumber>
    </recommendedName>
</protein>
<dbReference type="PROSITE" id="PS50109">
    <property type="entry name" value="HIS_KIN"/>
    <property type="match status" value="1"/>
</dbReference>
<evidence type="ECO:0000256" key="8">
    <source>
        <dbReference type="ARBA" id="ARBA00022741"/>
    </source>
</evidence>
<dbReference type="InterPro" id="IPR013767">
    <property type="entry name" value="PAS_fold"/>
</dbReference>
<evidence type="ECO:0000256" key="2">
    <source>
        <dbReference type="ARBA" id="ARBA00004236"/>
    </source>
</evidence>
<dbReference type="Pfam" id="PF00512">
    <property type="entry name" value="HisKA"/>
    <property type="match status" value="1"/>
</dbReference>
<dbReference type="InterPro" id="IPR003594">
    <property type="entry name" value="HATPase_dom"/>
</dbReference>
<dbReference type="Proteomes" id="UP001165292">
    <property type="component" value="Unassembled WGS sequence"/>
</dbReference>
<evidence type="ECO:0000256" key="3">
    <source>
        <dbReference type="ARBA" id="ARBA00004314"/>
    </source>
</evidence>
<dbReference type="FunFam" id="3.30.450.20:FF:000060">
    <property type="entry name" value="Sensor protein FixL"/>
    <property type="match status" value="1"/>
</dbReference>
<dbReference type="CDD" id="cd16922">
    <property type="entry name" value="HATPase_EvgS-ArcB-TorS-like"/>
    <property type="match status" value="1"/>
</dbReference>
<dbReference type="FunFam" id="1.10.287.130:FF:000001">
    <property type="entry name" value="Two-component sensor histidine kinase"/>
    <property type="match status" value="1"/>
</dbReference>